<keyword evidence="5" id="KW-1185">Reference proteome</keyword>
<evidence type="ECO:0000313" key="4">
    <source>
        <dbReference type="EMBL" id="KAF7313296.1"/>
    </source>
</evidence>
<reference evidence="4" key="1">
    <citation type="submission" date="2020-05" db="EMBL/GenBank/DDBJ databases">
        <title>Mycena genomes resolve the evolution of fungal bioluminescence.</title>
        <authorList>
            <person name="Tsai I.J."/>
        </authorList>
    </citation>
    <scope>NUCLEOTIDE SEQUENCE</scope>
    <source>
        <strain evidence="4">110903Hualien_Pintung</strain>
    </source>
</reference>
<dbReference type="Proteomes" id="UP000613580">
    <property type="component" value="Unassembled WGS sequence"/>
</dbReference>
<dbReference type="CDD" id="cd14008">
    <property type="entry name" value="STKc_LKB1_CaMKK"/>
    <property type="match status" value="1"/>
</dbReference>
<feature type="region of interest" description="Disordered" evidence="1">
    <location>
        <begin position="534"/>
        <end position="616"/>
    </location>
</feature>
<dbReference type="EMBL" id="JACAZE010000006">
    <property type="protein sequence ID" value="KAF7313296.1"/>
    <property type="molecule type" value="Genomic_DNA"/>
</dbReference>
<proteinExistence type="predicted"/>
<feature type="compositionally biased region" description="Basic and acidic residues" evidence="1">
    <location>
        <begin position="599"/>
        <end position="616"/>
    </location>
</feature>
<feature type="compositionally biased region" description="Low complexity" evidence="1">
    <location>
        <begin position="352"/>
        <end position="361"/>
    </location>
</feature>
<dbReference type="SMART" id="SM00220">
    <property type="entry name" value="S_TKc"/>
    <property type="match status" value="1"/>
</dbReference>
<dbReference type="PANTHER" id="PTHR24345">
    <property type="entry name" value="SERINE/THREONINE-PROTEIN KINASE PLK"/>
    <property type="match status" value="1"/>
</dbReference>
<feature type="region of interest" description="Disordered" evidence="1">
    <location>
        <begin position="63"/>
        <end position="84"/>
    </location>
</feature>
<evidence type="ECO:0000256" key="1">
    <source>
        <dbReference type="SAM" id="MobiDB-lite"/>
    </source>
</evidence>
<evidence type="ECO:0000313" key="5">
    <source>
        <dbReference type="Proteomes" id="UP000613580"/>
    </source>
</evidence>
<dbReference type="GO" id="GO:0004672">
    <property type="term" value="F:protein kinase activity"/>
    <property type="evidence" value="ECO:0007669"/>
    <property type="project" value="InterPro"/>
</dbReference>
<dbReference type="PROSITE" id="PS50011">
    <property type="entry name" value="PROTEIN_KINASE_DOM"/>
    <property type="match status" value="1"/>
</dbReference>
<feature type="compositionally biased region" description="Polar residues" evidence="1">
    <location>
        <begin position="583"/>
        <end position="592"/>
    </location>
</feature>
<keyword evidence="4" id="KW-0808">Transferase</keyword>
<dbReference type="Pfam" id="PF00069">
    <property type="entry name" value="Pkinase"/>
    <property type="match status" value="1"/>
</dbReference>
<dbReference type="Gene3D" id="3.30.200.20">
    <property type="entry name" value="Phosphorylase Kinase, domain 1"/>
    <property type="match status" value="1"/>
</dbReference>
<organism evidence="4 5">
    <name type="scientific">Mycena chlorophos</name>
    <name type="common">Agaric fungus</name>
    <name type="synonym">Agaricus chlorophos</name>
    <dbReference type="NCBI Taxonomy" id="658473"/>
    <lineage>
        <taxon>Eukaryota</taxon>
        <taxon>Fungi</taxon>
        <taxon>Dikarya</taxon>
        <taxon>Basidiomycota</taxon>
        <taxon>Agaricomycotina</taxon>
        <taxon>Agaricomycetes</taxon>
        <taxon>Agaricomycetidae</taxon>
        <taxon>Agaricales</taxon>
        <taxon>Marasmiineae</taxon>
        <taxon>Mycenaceae</taxon>
        <taxon>Mycena</taxon>
    </lineage>
</organism>
<dbReference type="AlphaFoldDB" id="A0A8H6T9E2"/>
<dbReference type="SUPFAM" id="SSF56112">
    <property type="entry name" value="Protein kinase-like (PK-like)"/>
    <property type="match status" value="1"/>
</dbReference>
<name>A0A8H6T9E2_MYCCL</name>
<feature type="domain" description="Protein kinase" evidence="2">
    <location>
        <begin position="18"/>
        <end position="326"/>
    </location>
</feature>
<dbReference type="GO" id="GO:0005634">
    <property type="term" value="C:nucleus"/>
    <property type="evidence" value="ECO:0007669"/>
    <property type="project" value="TreeGrafter"/>
</dbReference>
<dbReference type="GO" id="GO:0005524">
    <property type="term" value="F:ATP binding"/>
    <property type="evidence" value="ECO:0007669"/>
    <property type="project" value="InterPro"/>
</dbReference>
<dbReference type="EMBL" id="JACAZE010000043">
    <property type="protein sequence ID" value="KAF7288246.1"/>
    <property type="molecule type" value="Genomic_DNA"/>
</dbReference>
<comment type="caution">
    <text evidence="4">The sequence shown here is derived from an EMBL/GenBank/DDBJ whole genome shotgun (WGS) entry which is preliminary data.</text>
</comment>
<sequence>MHAGDGVPKVYSRSRGLIVVRKLVARGANAVVFLAEQQNDHAQYALKQIARNNKATENMQRLRANNPARLPRTSGPSPLVDRKGTEEAKIRKEIAIMMQCNHPNIVKIEHFFDDATNDYIYLLLEYMGGGELQWRSGDTDAPYLTMHQTRRVMRDIVLGLGYLHSQGIIHRDIKPANILWTTDRSQVKIGDFGTALRVAEAESAPSDGTPSFLAPEIAPGGDGPVSITVAVDLWALGVTLYALLFGSLPFVAPDSDYGPSAAMHILFRVIRDEEWATPSQTMSSDQIHVSDADWSDDGVLYLLKGLLTKPPEHRFNDEMLKSNGWLFADIQQPEQWRRDLIHPPLVLPPSPMLSSVDLPSSTKPTTSKYGSTTAIPETKTKWTTALSRRVSNLFRSPRQSEADAAAEGRGPVRSDPESTARIPSSAKGKGKAVEPPLLPVADSAHRRKGFFGTLRGDMKPTSAARHSVEALGNPRVAAANGAASGGVVVTAVGEDNARPKYIKFFDERNGDAQPLSVGKVLAIDDGISTTIVMPQNFGDEDGSGSSGVSYASGPEDSDVCEEDPRSSSRSFPSGLEDSDYGDQPTNVYGDTSSGEDEPVEFRRRVRPEPRGPGHGG</sequence>
<feature type="compositionally biased region" description="Polar residues" evidence="1">
    <location>
        <begin position="362"/>
        <end position="375"/>
    </location>
</feature>
<protein>
    <submittedName>
        <fullName evidence="4">Other/CAMKK/ELM protein kinase</fullName>
    </submittedName>
</protein>
<feature type="region of interest" description="Disordered" evidence="1">
    <location>
        <begin position="391"/>
        <end position="436"/>
    </location>
</feature>
<accession>A0A8H6T9E2</accession>
<dbReference type="InterPro" id="IPR000719">
    <property type="entry name" value="Prot_kinase_dom"/>
</dbReference>
<evidence type="ECO:0000313" key="3">
    <source>
        <dbReference type="EMBL" id="KAF7288246.1"/>
    </source>
</evidence>
<dbReference type="OrthoDB" id="68483at2759"/>
<evidence type="ECO:0000259" key="2">
    <source>
        <dbReference type="PROSITE" id="PS50011"/>
    </source>
</evidence>
<dbReference type="Gene3D" id="1.10.510.10">
    <property type="entry name" value="Transferase(Phosphotransferase) domain 1"/>
    <property type="match status" value="1"/>
</dbReference>
<dbReference type="InterPro" id="IPR011009">
    <property type="entry name" value="Kinase-like_dom_sf"/>
</dbReference>
<feature type="region of interest" description="Disordered" evidence="1">
    <location>
        <begin position="351"/>
        <end position="375"/>
    </location>
</feature>
<gene>
    <name evidence="4" type="ORF">HMN09_00485000</name>
    <name evidence="3" type="ORF">HMN09_01414800</name>
</gene>
<keyword evidence="4" id="KW-0418">Kinase</keyword>